<evidence type="ECO:0000313" key="1">
    <source>
        <dbReference type="EMBL" id="DAE13716.1"/>
    </source>
</evidence>
<protein>
    <submittedName>
        <fullName evidence="1">Uncharacterized protein</fullName>
    </submittedName>
</protein>
<accession>A0A8S5Q591</accession>
<reference evidence="1" key="1">
    <citation type="journal article" date="2021" name="Proc. Natl. Acad. Sci. U.S.A.">
        <title>A Catalog of Tens of Thousands of Viruses from Human Metagenomes Reveals Hidden Associations with Chronic Diseases.</title>
        <authorList>
            <person name="Tisza M.J."/>
            <person name="Buck C.B."/>
        </authorList>
    </citation>
    <scope>NUCLEOTIDE SEQUENCE</scope>
    <source>
        <strain evidence="1">CtQqU1</strain>
    </source>
</reference>
<organism evidence="1">
    <name type="scientific">Siphoviridae sp. ctQqU1</name>
    <dbReference type="NCBI Taxonomy" id="2825496"/>
    <lineage>
        <taxon>Viruses</taxon>
        <taxon>Duplodnaviria</taxon>
        <taxon>Heunggongvirae</taxon>
        <taxon>Uroviricota</taxon>
        <taxon>Caudoviricetes</taxon>
    </lineage>
</organism>
<sequence length="53" mass="6017">MDDFENCHSEKDFDINNLCGNDKIWVPLMLGFIFGAASKNWDDPKDEKGNPPS</sequence>
<name>A0A8S5Q591_9CAUD</name>
<proteinExistence type="predicted"/>
<dbReference type="EMBL" id="BK015568">
    <property type="protein sequence ID" value="DAE13716.1"/>
    <property type="molecule type" value="Genomic_DNA"/>
</dbReference>